<name>A0A316EL90_9ACTN</name>
<protein>
    <recommendedName>
        <fullName evidence="4">Subtilisin inhibitor-like</fullName>
    </recommendedName>
</protein>
<dbReference type="RefSeq" id="WP_109601690.1">
    <property type="nucleotide sequence ID" value="NZ_BONA01000083.1"/>
</dbReference>
<comment type="caution">
    <text evidence="2">The sequence shown here is derived from an EMBL/GenBank/DDBJ whole genome shotgun (WGS) entry which is preliminary data.</text>
</comment>
<evidence type="ECO:0000313" key="3">
    <source>
        <dbReference type="Proteomes" id="UP000245697"/>
    </source>
</evidence>
<feature type="chain" id="PRO_5016247706" description="Subtilisin inhibitor-like" evidence="1">
    <location>
        <begin position="27"/>
        <end position="146"/>
    </location>
</feature>
<keyword evidence="3" id="KW-1185">Reference proteome</keyword>
<keyword evidence="1" id="KW-0732">Signal</keyword>
<dbReference type="OrthoDB" id="3297513at2"/>
<proteinExistence type="predicted"/>
<reference evidence="2 3" key="1">
    <citation type="submission" date="2018-05" db="EMBL/GenBank/DDBJ databases">
        <title>Genomic Encyclopedia of Archaeal and Bacterial Type Strains, Phase II (KMG-II): from individual species to whole genera.</title>
        <authorList>
            <person name="Goeker M."/>
        </authorList>
    </citation>
    <scope>NUCLEOTIDE SEQUENCE [LARGE SCALE GENOMIC DNA]</scope>
    <source>
        <strain evidence="2 3">DSM 45184</strain>
    </source>
</reference>
<gene>
    <name evidence="2" type="ORF">BC793_12832</name>
</gene>
<accession>A0A316EL90</accession>
<dbReference type="EMBL" id="QGGR01000028">
    <property type="protein sequence ID" value="PWK33242.1"/>
    <property type="molecule type" value="Genomic_DNA"/>
</dbReference>
<organism evidence="2 3">
    <name type="scientific">Actinoplanes xinjiangensis</name>
    <dbReference type="NCBI Taxonomy" id="512350"/>
    <lineage>
        <taxon>Bacteria</taxon>
        <taxon>Bacillati</taxon>
        <taxon>Actinomycetota</taxon>
        <taxon>Actinomycetes</taxon>
        <taxon>Micromonosporales</taxon>
        <taxon>Micromonosporaceae</taxon>
        <taxon>Actinoplanes</taxon>
    </lineage>
</organism>
<evidence type="ECO:0000313" key="2">
    <source>
        <dbReference type="EMBL" id="PWK33242.1"/>
    </source>
</evidence>
<dbReference type="AlphaFoldDB" id="A0A316EL90"/>
<dbReference type="Proteomes" id="UP000245697">
    <property type="component" value="Unassembled WGS sequence"/>
</dbReference>
<feature type="signal peptide" evidence="1">
    <location>
        <begin position="1"/>
        <end position="26"/>
    </location>
</feature>
<evidence type="ECO:0000256" key="1">
    <source>
        <dbReference type="SAM" id="SignalP"/>
    </source>
</evidence>
<sequence length="146" mass="15401">MNRTASIGTVLAVAGAAVLAPVTAAAAHPSTHGACAPARPGNSFYAGGRIASTPVTVPKSGCSTIAVSHIRDTRNPDDNCQTFLLAFLPPQGGDPTYTEPVQACSTTPRQRTVLATDVPDGTVFRVLYQVDYIEPDTQTVRYTVWR</sequence>
<evidence type="ECO:0008006" key="4">
    <source>
        <dbReference type="Google" id="ProtNLM"/>
    </source>
</evidence>